<dbReference type="RefSeq" id="WP_190999345.1">
    <property type="nucleotide sequence ID" value="NZ_JACXSI010000045.1"/>
</dbReference>
<dbReference type="SUPFAM" id="SSF51004">
    <property type="entry name" value="C-terminal (heme d1) domain of cytochrome cd1-nitrite reductase"/>
    <property type="match status" value="1"/>
</dbReference>
<accession>A0A927CZD5</accession>
<gene>
    <name evidence="1" type="ORF">IEO70_15835</name>
</gene>
<dbReference type="AlphaFoldDB" id="A0A927CZD5"/>
<sequence length="319" mass="35656">MKKLKGVIVLFVLILAGCFRNGMPTIPVEETFIATVNLKDSSITFLDGETFEKIAYWDLKEPFTGALLLPDCDRIAVYGKKMSVMQIYSLSKGKLIEEWPVGSGIVSAGLINDKKEIVLVDQSRDSIRIFSLDGEELRKATVGKNPISFVEDKEQAKLYVVNFDDEKITVLNSKTLERVKEIAGNRSSAGILLHEDELWVGGHGEGSTMEESVRIYSADNGQLLSSLKAPSMPIKFLSWEDSIFILSHGSNTIYKYNTLTGDMQSENVGVNPFEMTSYHNYVAITAYDSDEVILLKPNSFTVEKRVKVDKGPFQIFVRE</sequence>
<dbReference type="InterPro" id="IPR051200">
    <property type="entry name" value="Host-pathogen_enzymatic-act"/>
</dbReference>
<dbReference type="PANTHER" id="PTHR47197">
    <property type="entry name" value="PROTEIN NIRF"/>
    <property type="match status" value="1"/>
</dbReference>
<comment type="caution">
    <text evidence="1">The sequence shown here is derived from an EMBL/GenBank/DDBJ whole genome shotgun (WGS) entry which is preliminary data.</text>
</comment>
<dbReference type="InterPro" id="IPR011048">
    <property type="entry name" value="Haem_d1_sf"/>
</dbReference>
<dbReference type="InterPro" id="IPR015943">
    <property type="entry name" value="WD40/YVTN_repeat-like_dom_sf"/>
</dbReference>
<name>A0A927CZD5_9BACI</name>
<dbReference type="Gene3D" id="2.130.10.10">
    <property type="entry name" value="YVTN repeat-like/Quinoprotein amine dehydrogenase"/>
    <property type="match status" value="1"/>
</dbReference>
<dbReference type="PANTHER" id="PTHR47197:SF3">
    <property type="entry name" value="DIHYDRO-HEME D1 DEHYDROGENASE"/>
    <property type="match status" value="1"/>
</dbReference>
<protein>
    <submittedName>
        <fullName evidence="1">WD40 repeat domain-containing protein</fullName>
    </submittedName>
</protein>
<dbReference type="Proteomes" id="UP000602076">
    <property type="component" value="Unassembled WGS sequence"/>
</dbReference>
<proteinExistence type="predicted"/>
<evidence type="ECO:0000313" key="1">
    <source>
        <dbReference type="EMBL" id="MBD3109811.1"/>
    </source>
</evidence>
<reference evidence="1" key="1">
    <citation type="submission" date="2020-09" db="EMBL/GenBank/DDBJ databases">
        <title>Bacillus faecalis sp. nov., a moderately halophilic bacterium isolated from cow faeces.</title>
        <authorList>
            <person name="Jiang L."/>
            <person name="Lee J."/>
        </authorList>
    </citation>
    <scope>NUCLEOTIDE SEQUENCE</scope>
    <source>
        <strain evidence="1">AGMB 02131</strain>
    </source>
</reference>
<dbReference type="EMBL" id="JACXSI010000045">
    <property type="protein sequence ID" value="MBD3109811.1"/>
    <property type="molecule type" value="Genomic_DNA"/>
</dbReference>
<keyword evidence="2" id="KW-1185">Reference proteome</keyword>
<evidence type="ECO:0000313" key="2">
    <source>
        <dbReference type="Proteomes" id="UP000602076"/>
    </source>
</evidence>
<organism evidence="1 2">
    <name type="scientific">Peribacillus faecalis</name>
    <dbReference type="NCBI Taxonomy" id="2772559"/>
    <lineage>
        <taxon>Bacteria</taxon>
        <taxon>Bacillati</taxon>
        <taxon>Bacillota</taxon>
        <taxon>Bacilli</taxon>
        <taxon>Bacillales</taxon>
        <taxon>Bacillaceae</taxon>
        <taxon>Peribacillus</taxon>
    </lineage>
</organism>
<dbReference type="PROSITE" id="PS51257">
    <property type="entry name" value="PROKAR_LIPOPROTEIN"/>
    <property type="match status" value="1"/>
</dbReference>